<dbReference type="EMBL" id="JAQQWM010000009">
    <property type="protein sequence ID" value="KAK8047922.1"/>
    <property type="molecule type" value="Genomic_DNA"/>
</dbReference>
<protein>
    <submittedName>
        <fullName evidence="2">Uncharacterized protein</fullName>
    </submittedName>
</protein>
<keyword evidence="3" id="KW-1185">Reference proteome</keyword>
<evidence type="ECO:0000313" key="2">
    <source>
        <dbReference type="EMBL" id="KAK8047922.1"/>
    </source>
</evidence>
<gene>
    <name evidence="2" type="ORF">PG996_015986</name>
</gene>
<feature type="compositionally biased region" description="Basic and acidic residues" evidence="1">
    <location>
        <begin position="78"/>
        <end position="88"/>
    </location>
</feature>
<sequence>METFLSNDVSEEVKFLTRDLQTRSKSLLTTLIIYTQPPLPAASEVPPRSETLPTFRSHPQQYLTSLYTKVTASPSPNRDQHSKSIERNRKYKSFDPYGTRGDAHLGAHLAPEEQYEEWRQPHEEQAKVEIKGATKKENSATPGYTSSKRSSRSASATLVKSG</sequence>
<evidence type="ECO:0000256" key="1">
    <source>
        <dbReference type="SAM" id="MobiDB-lite"/>
    </source>
</evidence>
<dbReference type="Proteomes" id="UP001446871">
    <property type="component" value="Unassembled WGS sequence"/>
</dbReference>
<evidence type="ECO:0000313" key="3">
    <source>
        <dbReference type="Proteomes" id="UP001446871"/>
    </source>
</evidence>
<comment type="caution">
    <text evidence="2">The sequence shown here is derived from an EMBL/GenBank/DDBJ whole genome shotgun (WGS) entry which is preliminary data.</text>
</comment>
<feature type="compositionally biased region" description="Low complexity" evidence="1">
    <location>
        <begin position="146"/>
        <end position="156"/>
    </location>
</feature>
<feature type="region of interest" description="Disordered" evidence="1">
    <location>
        <begin position="71"/>
        <end position="162"/>
    </location>
</feature>
<proteinExistence type="predicted"/>
<accession>A0ABR1TMX4</accession>
<organism evidence="2 3">
    <name type="scientific">Apiospora saccharicola</name>
    <dbReference type="NCBI Taxonomy" id="335842"/>
    <lineage>
        <taxon>Eukaryota</taxon>
        <taxon>Fungi</taxon>
        <taxon>Dikarya</taxon>
        <taxon>Ascomycota</taxon>
        <taxon>Pezizomycotina</taxon>
        <taxon>Sordariomycetes</taxon>
        <taxon>Xylariomycetidae</taxon>
        <taxon>Amphisphaeriales</taxon>
        <taxon>Apiosporaceae</taxon>
        <taxon>Apiospora</taxon>
    </lineage>
</organism>
<reference evidence="2 3" key="1">
    <citation type="submission" date="2023-01" db="EMBL/GenBank/DDBJ databases">
        <title>Analysis of 21 Apiospora genomes using comparative genomics revels a genus with tremendous synthesis potential of carbohydrate active enzymes and secondary metabolites.</title>
        <authorList>
            <person name="Sorensen T."/>
        </authorList>
    </citation>
    <scope>NUCLEOTIDE SEQUENCE [LARGE SCALE GENOMIC DNA]</scope>
    <source>
        <strain evidence="2 3">CBS 83171</strain>
    </source>
</reference>
<name>A0ABR1TMX4_9PEZI</name>
<feature type="compositionally biased region" description="Basic and acidic residues" evidence="1">
    <location>
        <begin position="116"/>
        <end position="138"/>
    </location>
</feature>